<gene>
    <name evidence="1" type="ORF">F1189_12450</name>
</gene>
<dbReference type="AlphaFoldDB" id="A0A5M6IU45"/>
<comment type="caution">
    <text evidence="1">The sequence shown here is derived from an EMBL/GenBank/DDBJ whole genome shotgun (WGS) entry which is preliminary data.</text>
</comment>
<accession>A0A5M6IU45</accession>
<sequence>MPANSIPYELAVIPERSPGPLLRALGARRFDGRTIRFTWGEWTPGWGLVLRLRKWSAVYGGGWSLFVQPGYGKLRVSLPLPRREVKGEGAWGFQADLGGGNVHVQWGYGHPGKVYDLPWRAWRCERHDVLAVGGWVPCPEIFAGRMDNPLAATETHPYRYVTDSGEVQEVTATIAVEEREWRLSWLRWLPWVRRVSRTIEVSFSDGVGEQRGSWKGGTVGCSYEMQRGETPAECLRRMQRERRFR</sequence>
<organism evidence="1 2">
    <name type="scientific">Rhodovastum atsumiense</name>
    <dbReference type="NCBI Taxonomy" id="504468"/>
    <lineage>
        <taxon>Bacteria</taxon>
        <taxon>Pseudomonadati</taxon>
        <taxon>Pseudomonadota</taxon>
        <taxon>Alphaproteobacteria</taxon>
        <taxon>Acetobacterales</taxon>
        <taxon>Acetobacteraceae</taxon>
        <taxon>Rhodovastum</taxon>
    </lineage>
</organism>
<evidence type="ECO:0000313" key="1">
    <source>
        <dbReference type="EMBL" id="KAA5611840.1"/>
    </source>
</evidence>
<dbReference type="Proteomes" id="UP000325255">
    <property type="component" value="Unassembled WGS sequence"/>
</dbReference>
<dbReference type="EMBL" id="VWPK01000017">
    <property type="protein sequence ID" value="KAA5611840.1"/>
    <property type="molecule type" value="Genomic_DNA"/>
</dbReference>
<dbReference type="InterPro" id="IPR057463">
    <property type="entry name" value="Acb3"/>
</dbReference>
<dbReference type="OrthoDB" id="8442522at2"/>
<evidence type="ECO:0000313" key="2">
    <source>
        <dbReference type="Proteomes" id="UP000325255"/>
    </source>
</evidence>
<keyword evidence="2" id="KW-1185">Reference proteome</keyword>
<dbReference type="RefSeq" id="WP_150041082.1">
    <property type="nucleotide sequence ID" value="NZ_OW485605.1"/>
</dbReference>
<reference evidence="1 2" key="1">
    <citation type="submission" date="2019-09" db="EMBL/GenBank/DDBJ databases">
        <title>Genome sequence of Rhodovastum atsumiense, a diverse member of the Acetobacteraceae family of non-sulfur purple photosynthetic bacteria.</title>
        <authorList>
            <person name="Meyer T."/>
            <person name="Kyndt J."/>
        </authorList>
    </citation>
    <scope>NUCLEOTIDE SEQUENCE [LARGE SCALE GENOMIC DNA]</scope>
    <source>
        <strain evidence="1 2">DSM 21279</strain>
    </source>
</reference>
<protein>
    <submittedName>
        <fullName evidence="1">Uncharacterized protein</fullName>
    </submittedName>
</protein>
<dbReference type="Pfam" id="PF25187">
    <property type="entry name" value="Acb3"/>
    <property type="match status" value="1"/>
</dbReference>
<name>A0A5M6IU45_9PROT</name>
<proteinExistence type="predicted"/>